<proteinExistence type="predicted"/>
<sequence length="133" mass="15155">MKNKGIWIDKEKAHIVTVLEKDTKMVTILAEDNVEQSFEVERPGGAQEIIKDRKVLEREKLRINSFIKSLVPKLKDTKNILVLGPSMMCQKFAKVLGNNYPIIGAKIKEVRKADKMTENQLKALVKDYFSPLG</sequence>
<accession>A0ABS7Y2H2</accession>
<dbReference type="Proteomes" id="UP001198402">
    <property type="component" value="Unassembled WGS sequence"/>
</dbReference>
<comment type="caution">
    <text evidence="1">The sequence shown here is derived from an EMBL/GenBank/DDBJ whole genome shotgun (WGS) entry which is preliminary data.</text>
</comment>
<gene>
    <name evidence="1" type="ORF">LBV24_12900</name>
</gene>
<dbReference type="SUPFAM" id="SSF53137">
    <property type="entry name" value="Translational machinery components"/>
    <property type="match status" value="1"/>
</dbReference>
<dbReference type="EMBL" id="JAIUJS010000008">
    <property type="protein sequence ID" value="MCA0154121.1"/>
    <property type="molecule type" value="Genomic_DNA"/>
</dbReference>
<keyword evidence="2" id="KW-1185">Reference proteome</keyword>
<evidence type="ECO:0000313" key="1">
    <source>
        <dbReference type="EMBL" id="MCA0154121.1"/>
    </source>
</evidence>
<dbReference type="RefSeq" id="WP_224479069.1">
    <property type="nucleotide sequence ID" value="NZ_JAIUJS010000008.1"/>
</dbReference>
<protein>
    <recommendedName>
        <fullName evidence="3">Protein required for attachment to host cells</fullName>
    </recommendedName>
</protein>
<evidence type="ECO:0008006" key="3">
    <source>
        <dbReference type="Google" id="ProtNLM"/>
    </source>
</evidence>
<organism evidence="1 2">
    <name type="scientific">Winogradskyella vincentii</name>
    <dbReference type="NCBI Taxonomy" id="2877122"/>
    <lineage>
        <taxon>Bacteria</taxon>
        <taxon>Pseudomonadati</taxon>
        <taxon>Bacteroidota</taxon>
        <taxon>Flavobacteriia</taxon>
        <taxon>Flavobacteriales</taxon>
        <taxon>Flavobacteriaceae</taxon>
        <taxon>Winogradskyella</taxon>
    </lineage>
</organism>
<name>A0ABS7Y2H2_9FLAO</name>
<reference evidence="2" key="1">
    <citation type="submission" date="2023-07" db="EMBL/GenBank/DDBJ databases">
        <authorList>
            <person name="Yue Y."/>
        </authorList>
    </citation>
    <scope>NUCLEOTIDE SEQUENCE [LARGE SCALE GENOMIC DNA]</scope>
    <source>
        <strain evidence="2">2Y89</strain>
    </source>
</reference>
<evidence type="ECO:0000313" key="2">
    <source>
        <dbReference type="Proteomes" id="UP001198402"/>
    </source>
</evidence>